<name>A0ABQ7B7I2_BRACR</name>
<proteinExistence type="predicted"/>
<evidence type="ECO:0000313" key="3">
    <source>
        <dbReference type="Proteomes" id="UP000266723"/>
    </source>
</evidence>
<keyword evidence="3" id="KW-1185">Reference proteome</keyword>
<dbReference type="Proteomes" id="UP000266723">
    <property type="component" value="Unassembled WGS sequence"/>
</dbReference>
<dbReference type="EMBL" id="QGKV02001507">
    <property type="protein sequence ID" value="KAF3528080.1"/>
    <property type="molecule type" value="Genomic_DNA"/>
</dbReference>
<feature type="region of interest" description="Disordered" evidence="1">
    <location>
        <begin position="1"/>
        <end position="45"/>
    </location>
</feature>
<accession>A0ABQ7B7I2</accession>
<protein>
    <submittedName>
        <fullName evidence="2">Uncharacterized protein</fullName>
    </submittedName>
</protein>
<evidence type="ECO:0000256" key="1">
    <source>
        <dbReference type="SAM" id="MobiDB-lite"/>
    </source>
</evidence>
<evidence type="ECO:0000313" key="2">
    <source>
        <dbReference type="EMBL" id="KAF3528080.1"/>
    </source>
</evidence>
<comment type="caution">
    <text evidence="2">The sequence shown here is derived from an EMBL/GenBank/DDBJ whole genome shotgun (WGS) entry which is preliminary data.</text>
</comment>
<sequence length="75" mass="8100">MLIDPTSRTGELDGVLRPTRPFDELDGSVDPTRRTGELVGASGPTRPFGELDDGCFAVRDPLSEALCNLSQRLIV</sequence>
<gene>
    <name evidence="2" type="ORF">DY000_02040963</name>
</gene>
<organism evidence="2 3">
    <name type="scientific">Brassica cretica</name>
    <name type="common">Mustard</name>
    <dbReference type="NCBI Taxonomy" id="69181"/>
    <lineage>
        <taxon>Eukaryota</taxon>
        <taxon>Viridiplantae</taxon>
        <taxon>Streptophyta</taxon>
        <taxon>Embryophyta</taxon>
        <taxon>Tracheophyta</taxon>
        <taxon>Spermatophyta</taxon>
        <taxon>Magnoliopsida</taxon>
        <taxon>eudicotyledons</taxon>
        <taxon>Gunneridae</taxon>
        <taxon>Pentapetalae</taxon>
        <taxon>rosids</taxon>
        <taxon>malvids</taxon>
        <taxon>Brassicales</taxon>
        <taxon>Brassicaceae</taxon>
        <taxon>Brassiceae</taxon>
        <taxon>Brassica</taxon>
    </lineage>
</organism>
<reference evidence="2 3" key="1">
    <citation type="journal article" date="2020" name="BMC Genomics">
        <title>Intraspecific diversification of the crop wild relative Brassica cretica Lam. using demographic model selection.</title>
        <authorList>
            <person name="Kioukis A."/>
            <person name="Michalopoulou V.A."/>
            <person name="Briers L."/>
            <person name="Pirintsos S."/>
            <person name="Studholme D.J."/>
            <person name="Pavlidis P."/>
            <person name="Sarris P.F."/>
        </authorList>
    </citation>
    <scope>NUCLEOTIDE SEQUENCE [LARGE SCALE GENOMIC DNA]</scope>
    <source>
        <strain evidence="3">cv. PFS-1207/04</strain>
    </source>
</reference>